<organism evidence="1 2">
    <name type="scientific">Alicyclobacillus macrosporangiidus</name>
    <dbReference type="NCBI Taxonomy" id="392015"/>
    <lineage>
        <taxon>Bacteria</taxon>
        <taxon>Bacillati</taxon>
        <taxon>Bacillota</taxon>
        <taxon>Bacilli</taxon>
        <taxon>Bacillales</taxon>
        <taxon>Alicyclobacillaceae</taxon>
        <taxon>Alicyclobacillus</taxon>
    </lineage>
</organism>
<sequence>MTELPPWRRKFDSRKFERAVQRGNAEPDTDTRFVWYECWRCEEDDNVCDGRFMVPYYSLPFYGTVYCPRCGKSDQVEQMGTGFAEITWEKSGPGDHHRDPSP</sequence>
<dbReference type="OrthoDB" id="1652387at2"/>
<dbReference type="STRING" id="392015.SAMN05421543_1415"/>
<gene>
    <name evidence="1" type="ORF">SAMN05421543_1415</name>
</gene>
<reference evidence="2" key="1">
    <citation type="submission" date="2016-10" db="EMBL/GenBank/DDBJ databases">
        <authorList>
            <person name="Varghese N."/>
        </authorList>
    </citation>
    <scope>NUCLEOTIDE SEQUENCE [LARGE SCALE GENOMIC DNA]</scope>
    <source>
        <strain evidence="2">DSM 17980</strain>
    </source>
</reference>
<dbReference type="Proteomes" id="UP000183508">
    <property type="component" value="Unassembled WGS sequence"/>
</dbReference>
<keyword evidence="2" id="KW-1185">Reference proteome</keyword>
<dbReference type="EMBL" id="FPBV01000041">
    <property type="protein sequence ID" value="SFV08030.1"/>
    <property type="molecule type" value="Genomic_DNA"/>
</dbReference>
<proteinExistence type="predicted"/>
<name>A0A1I7LEC5_9BACL</name>
<evidence type="ECO:0000313" key="2">
    <source>
        <dbReference type="Proteomes" id="UP000183508"/>
    </source>
</evidence>
<dbReference type="RefSeq" id="WP_139234785.1">
    <property type="nucleotide sequence ID" value="NZ_FPBV01000041.1"/>
</dbReference>
<protein>
    <submittedName>
        <fullName evidence="1">Uncharacterized protein</fullName>
    </submittedName>
</protein>
<dbReference type="AlphaFoldDB" id="A0A1I7LEC5"/>
<evidence type="ECO:0000313" key="1">
    <source>
        <dbReference type="EMBL" id="SFV08030.1"/>
    </source>
</evidence>
<accession>A0A1I7LEC5</accession>